<dbReference type="PANTHER" id="PTHR34580:SF1">
    <property type="entry name" value="PROTEIN PAFC"/>
    <property type="match status" value="1"/>
</dbReference>
<dbReference type="Pfam" id="PF25583">
    <property type="entry name" value="WCX"/>
    <property type="match status" value="1"/>
</dbReference>
<reference evidence="4 5" key="1">
    <citation type="submission" date="2016-04" db="EMBL/GenBank/DDBJ databases">
        <title>Chloroflexus islandicus sp. nov., a thermophilic filamentous anoxygenic phototrophic bacterium from geyser Strokkur (Iceland).</title>
        <authorList>
            <person name="Gaisin V.A."/>
            <person name="Kalashnikov A.M."/>
            <person name="Sukhacheva M.V."/>
            <person name="Grouzdev D.S."/>
            <person name="Ivanov T.M."/>
            <person name="Kuznetsov B."/>
            <person name="Gorlenko V.M."/>
        </authorList>
    </citation>
    <scope>NUCLEOTIDE SEQUENCE [LARGE SCALE GENOMIC DNA]</scope>
    <source>
        <strain evidence="5">isl-2</strain>
    </source>
</reference>
<dbReference type="InterPro" id="IPR051534">
    <property type="entry name" value="CBASS_pafABC_assoc_protein"/>
</dbReference>
<gene>
    <name evidence="4" type="ORF">A6A03_03710</name>
</gene>
<proteinExistence type="predicted"/>
<dbReference type="InterPro" id="IPR026881">
    <property type="entry name" value="WYL_dom"/>
</dbReference>
<dbReference type="EMBL" id="LWQS01000082">
    <property type="protein sequence ID" value="OAN42833.1"/>
    <property type="molecule type" value="Genomic_DNA"/>
</dbReference>
<dbReference type="InterPro" id="IPR028349">
    <property type="entry name" value="PafC-like"/>
</dbReference>
<organism evidence="4 5">
    <name type="scientific">Chloroflexus islandicus</name>
    <dbReference type="NCBI Taxonomy" id="1707952"/>
    <lineage>
        <taxon>Bacteria</taxon>
        <taxon>Bacillati</taxon>
        <taxon>Chloroflexota</taxon>
        <taxon>Chloroflexia</taxon>
        <taxon>Chloroflexales</taxon>
        <taxon>Chloroflexineae</taxon>
        <taxon>Chloroflexaceae</taxon>
        <taxon>Chloroflexus</taxon>
    </lineage>
</organism>
<comment type="caution">
    <text evidence="4">The sequence shown here is derived from an EMBL/GenBank/DDBJ whole genome shotgun (WGS) entry which is preliminary data.</text>
</comment>
<dbReference type="GO" id="GO:0003700">
    <property type="term" value="F:DNA-binding transcription factor activity"/>
    <property type="evidence" value="ECO:0007669"/>
    <property type="project" value="InterPro"/>
</dbReference>
<dbReference type="PIRSF" id="PIRSF016838">
    <property type="entry name" value="PafC"/>
    <property type="match status" value="1"/>
</dbReference>
<keyword evidence="1" id="KW-0805">Transcription regulation</keyword>
<name>A0A178M431_9CHLR</name>
<keyword evidence="2" id="KW-0804">Transcription</keyword>
<dbReference type="InterPro" id="IPR057727">
    <property type="entry name" value="WCX_dom"/>
</dbReference>
<dbReference type="AlphaFoldDB" id="A0A178M431"/>
<evidence type="ECO:0000259" key="3">
    <source>
        <dbReference type="SMART" id="SM00420"/>
    </source>
</evidence>
<evidence type="ECO:0000313" key="5">
    <source>
        <dbReference type="Proteomes" id="UP000078287"/>
    </source>
</evidence>
<dbReference type="InterPro" id="IPR001034">
    <property type="entry name" value="DeoR_HTH"/>
</dbReference>
<dbReference type="Pfam" id="PF13280">
    <property type="entry name" value="WYL"/>
    <property type="match status" value="1"/>
</dbReference>
<accession>A0A178M431</accession>
<evidence type="ECO:0000313" key="4">
    <source>
        <dbReference type="EMBL" id="OAN42833.1"/>
    </source>
</evidence>
<dbReference type="InterPro" id="IPR036388">
    <property type="entry name" value="WH-like_DNA-bd_sf"/>
</dbReference>
<evidence type="ECO:0000256" key="2">
    <source>
        <dbReference type="ARBA" id="ARBA00023163"/>
    </source>
</evidence>
<keyword evidence="5" id="KW-1185">Reference proteome</keyword>
<dbReference type="SUPFAM" id="SSF46785">
    <property type="entry name" value="Winged helix' DNA-binding domain"/>
    <property type="match status" value="1"/>
</dbReference>
<dbReference type="Proteomes" id="UP000078287">
    <property type="component" value="Unassembled WGS sequence"/>
</dbReference>
<sequence length="335" mass="38772">MRRKTEDRYSRLDAIESYLATHPNGCTTQELANEFGVDTDTIRRDLIVLESRGTGLIKQGRRYLIDHRRIVHTLKISNNEALALYLAARLLSRHSDEHNPYVVSALERLSDALRLKTPLIAEHIARAAAAVRERPSRKSYVNTLGILTEAWALGKKVWLRYESQRTNEAGEIIDDITERTFAPYFLEPSSIGYACYAIGFDDLRQEIRTFKVERIREIRLTDESYTIPTTFDPHKMLRSAWGIMWGEDNIEVVLHFAPRAARRLKESVWHISQRIEDNPDGSCIFTVRVGKVIEMKPWIRQWGAAVQVLKPDFLRRELAEEARAMVKMYSDTNEE</sequence>
<protein>
    <recommendedName>
        <fullName evidence="3">HTH deoR-type domain-containing protein</fullName>
    </recommendedName>
</protein>
<dbReference type="Gene3D" id="1.10.10.10">
    <property type="entry name" value="Winged helix-like DNA-binding domain superfamily/Winged helix DNA-binding domain"/>
    <property type="match status" value="1"/>
</dbReference>
<dbReference type="PROSITE" id="PS52050">
    <property type="entry name" value="WYL"/>
    <property type="match status" value="1"/>
</dbReference>
<evidence type="ECO:0000256" key="1">
    <source>
        <dbReference type="ARBA" id="ARBA00023015"/>
    </source>
</evidence>
<dbReference type="Pfam" id="PF08220">
    <property type="entry name" value="HTH_DeoR"/>
    <property type="match status" value="1"/>
</dbReference>
<dbReference type="PANTHER" id="PTHR34580">
    <property type="match status" value="1"/>
</dbReference>
<dbReference type="InterPro" id="IPR036390">
    <property type="entry name" value="WH_DNA-bd_sf"/>
</dbReference>
<dbReference type="RefSeq" id="WP_066790313.1">
    <property type="nucleotide sequence ID" value="NZ_LWQS01000082.1"/>
</dbReference>
<dbReference type="STRING" id="1707952.A6A03_03710"/>
<dbReference type="SMART" id="SM00420">
    <property type="entry name" value="HTH_DEOR"/>
    <property type="match status" value="1"/>
</dbReference>
<feature type="domain" description="HTH deoR-type" evidence="3">
    <location>
        <begin position="11"/>
        <end position="58"/>
    </location>
</feature>